<reference evidence="2" key="1">
    <citation type="submission" date="2023-08" db="EMBL/GenBank/DDBJ databases">
        <title>Chromosome-level Genome Assembly of mud carp (Cirrhinus molitorella).</title>
        <authorList>
            <person name="Liu H."/>
        </authorList>
    </citation>
    <scope>NUCLEOTIDE SEQUENCE</scope>
    <source>
        <strain evidence="2">Prfri</strain>
        <tissue evidence="2">Muscle</tissue>
    </source>
</reference>
<dbReference type="AlphaFoldDB" id="A0AA88Q9Z5"/>
<name>A0AA88Q9Z5_9TELE</name>
<keyword evidence="3" id="KW-1185">Reference proteome</keyword>
<feature type="transmembrane region" description="Helical" evidence="1">
    <location>
        <begin position="244"/>
        <end position="263"/>
    </location>
</feature>
<accession>A0AA88Q9Z5</accession>
<protein>
    <submittedName>
        <fullName evidence="2">Uncharacterized protein</fullName>
    </submittedName>
</protein>
<proteinExistence type="predicted"/>
<feature type="transmembrane region" description="Helical" evidence="1">
    <location>
        <begin position="121"/>
        <end position="142"/>
    </location>
</feature>
<comment type="caution">
    <text evidence="2">The sequence shown here is derived from an EMBL/GenBank/DDBJ whole genome shotgun (WGS) entry which is preliminary data.</text>
</comment>
<dbReference type="Proteomes" id="UP001187343">
    <property type="component" value="Unassembled WGS sequence"/>
</dbReference>
<evidence type="ECO:0000313" key="2">
    <source>
        <dbReference type="EMBL" id="KAK2917161.1"/>
    </source>
</evidence>
<organism evidence="2 3">
    <name type="scientific">Cirrhinus molitorella</name>
    <name type="common">mud carp</name>
    <dbReference type="NCBI Taxonomy" id="172907"/>
    <lineage>
        <taxon>Eukaryota</taxon>
        <taxon>Metazoa</taxon>
        <taxon>Chordata</taxon>
        <taxon>Craniata</taxon>
        <taxon>Vertebrata</taxon>
        <taxon>Euteleostomi</taxon>
        <taxon>Actinopterygii</taxon>
        <taxon>Neopterygii</taxon>
        <taxon>Teleostei</taxon>
        <taxon>Ostariophysi</taxon>
        <taxon>Cypriniformes</taxon>
        <taxon>Cyprinidae</taxon>
        <taxon>Labeoninae</taxon>
        <taxon>Labeonini</taxon>
        <taxon>Cirrhinus</taxon>
    </lineage>
</organism>
<keyword evidence="1" id="KW-1133">Transmembrane helix</keyword>
<sequence>MNINVACADIRTPVGFEYKVPPDRLNHISSHDCKQSWYLQNRLIADSLHHQILTEPAISVSSDRLFTSRCVDELRHECICHSADGTPFSHEILFRVRNETAVTPDYDLTPDLQPSDQFWRLWTLPIIAVLMISIGIRLVWLWCRNISRHKIMSKFVHMSEHLRLGSDENESSSAENECDNRLLADPATQKLMDPVISVSSDRLVTSRCVDELRHQIHCDTSAFTLDTIFRVRNETAVTPNSDQLWWISVLIFIFLLVLICFLLRKRIFRCFQFICQRKAPENRDLEMLRSDHPRIGSVNQFSESAQCPDADRHLVV</sequence>
<gene>
    <name evidence="2" type="ORF">Q8A67_001535</name>
</gene>
<dbReference type="EMBL" id="JAUYZG010000001">
    <property type="protein sequence ID" value="KAK2917161.1"/>
    <property type="molecule type" value="Genomic_DNA"/>
</dbReference>
<evidence type="ECO:0000256" key="1">
    <source>
        <dbReference type="SAM" id="Phobius"/>
    </source>
</evidence>
<keyword evidence="1" id="KW-0812">Transmembrane</keyword>
<evidence type="ECO:0000313" key="3">
    <source>
        <dbReference type="Proteomes" id="UP001187343"/>
    </source>
</evidence>
<keyword evidence="1" id="KW-0472">Membrane</keyword>